<dbReference type="PANTHER" id="PTHR43711:SF1">
    <property type="entry name" value="HISTIDINE KINASE 1"/>
    <property type="match status" value="1"/>
</dbReference>
<dbReference type="InterPro" id="IPR050736">
    <property type="entry name" value="Sensor_HK_Regulatory"/>
</dbReference>
<keyword evidence="7" id="KW-0067">ATP-binding</keyword>
<sequence length="432" mass="50614">MSLEVRFCVALNGKIIKSNMNGDKLIKENGEQFFEHLSMRSKNDALMFFHELIETGEVLSKYLYLKVNGAYKKYLYKGKFHKNKILLVGQQCIDTSLKQRSEEYHLHKSEIILNALDIIILELNEKDELYYCNKELITQKYYSKKYDKNHPIVETMVHLTKEIRDSHKNLQRFHVYNDVLYHIHGIYLEDNDHIIFIIDNKNNMDEFNSLIKDKHQMESVSHLAAGFAHELRNPLSVIRGFIQLSGLTNNIEKYYRTILSEIDRMNEIIEDFLSLSRNNSRKLVQEPNELFQSLIPLIRSECILRNITFDYHFEKTNRKIFLDKSMIKQIILNLLRNAVEAFPEDQHDKRFKIETKALKHVYQVKVSDNGPGMKKSVLEQLGKPFFTTKENGTGIGLPLCKKIIGDHKGEFFIESKLGEGTVITFTLPFIEE</sequence>
<evidence type="ECO:0000256" key="4">
    <source>
        <dbReference type="ARBA" id="ARBA00022679"/>
    </source>
</evidence>
<gene>
    <name evidence="10" type="ORF">ACFQRG_10155</name>
</gene>
<evidence type="ECO:0000256" key="5">
    <source>
        <dbReference type="ARBA" id="ARBA00022741"/>
    </source>
</evidence>
<dbReference type="PRINTS" id="PR00344">
    <property type="entry name" value="BCTRLSENSOR"/>
</dbReference>
<comment type="catalytic activity">
    <reaction evidence="1">
        <text>ATP + protein L-histidine = ADP + protein N-phospho-L-histidine.</text>
        <dbReference type="EC" id="2.7.13.3"/>
    </reaction>
</comment>
<dbReference type="InterPro" id="IPR005467">
    <property type="entry name" value="His_kinase_dom"/>
</dbReference>
<reference evidence="11" key="1">
    <citation type="journal article" date="2019" name="Int. J. Syst. Evol. Microbiol.">
        <title>The Global Catalogue of Microorganisms (GCM) 10K type strain sequencing project: providing services to taxonomists for standard genome sequencing and annotation.</title>
        <authorList>
            <consortium name="The Broad Institute Genomics Platform"/>
            <consortium name="The Broad Institute Genome Sequencing Center for Infectious Disease"/>
            <person name="Wu L."/>
            <person name="Ma J."/>
        </authorList>
    </citation>
    <scope>NUCLEOTIDE SEQUENCE [LARGE SCALE GENOMIC DNA]</scope>
    <source>
        <strain evidence="11">CGMCC 1.16305</strain>
    </source>
</reference>
<dbReference type="InterPro" id="IPR003661">
    <property type="entry name" value="HisK_dim/P_dom"/>
</dbReference>
<dbReference type="Pfam" id="PF02518">
    <property type="entry name" value="HATPase_c"/>
    <property type="match status" value="1"/>
</dbReference>
<keyword evidence="6" id="KW-0418">Kinase</keyword>
<accession>A0ABW2PVC3</accession>
<dbReference type="InterPro" id="IPR003594">
    <property type="entry name" value="HATPase_dom"/>
</dbReference>
<evidence type="ECO:0000313" key="11">
    <source>
        <dbReference type="Proteomes" id="UP001596505"/>
    </source>
</evidence>
<dbReference type="SUPFAM" id="SSF47384">
    <property type="entry name" value="Homodimeric domain of signal transducing histidine kinase"/>
    <property type="match status" value="1"/>
</dbReference>
<keyword evidence="5" id="KW-0547">Nucleotide-binding</keyword>
<organism evidence="10 11">
    <name type="scientific">Scopulibacillus cellulosilyticus</name>
    <dbReference type="NCBI Taxonomy" id="2665665"/>
    <lineage>
        <taxon>Bacteria</taxon>
        <taxon>Bacillati</taxon>
        <taxon>Bacillota</taxon>
        <taxon>Bacilli</taxon>
        <taxon>Bacillales</taxon>
        <taxon>Sporolactobacillaceae</taxon>
        <taxon>Scopulibacillus</taxon>
    </lineage>
</organism>
<dbReference type="CDD" id="cd00082">
    <property type="entry name" value="HisKA"/>
    <property type="match status" value="1"/>
</dbReference>
<dbReference type="Gene3D" id="1.10.287.130">
    <property type="match status" value="1"/>
</dbReference>
<dbReference type="Proteomes" id="UP001596505">
    <property type="component" value="Unassembled WGS sequence"/>
</dbReference>
<keyword evidence="3" id="KW-0597">Phosphoprotein</keyword>
<protein>
    <recommendedName>
        <fullName evidence="2">histidine kinase</fullName>
        <ecNumber evidence="2">2.7.13.3</ecNumber>
    </recommendedName>
</protein>
<evidence type="ECO:0000256" key="7">
    <source>
        <dbReference type="ARBA" id="ARBA00022840"/>
    </source>
</evidence>
<dbReference type="SMART" id="SM00388">
    <property type="entry name" value="HisKA"/>
    <property type="match status" value="1"/>
</dbReference>
<dbReference type="InterPro" id="IPR004358">
    <property type="entry name" value="Sig_transdc_His_kin-like_C"/>
</dbReference>
<comment type="caution">
    <text evidence="10">The sequence shown here is derived from an EMBL/GenBank/DDBJ whole genome shotgun (WGS) entry which is preliminary data.</text>
</comment>
<dbReference type="EC" id="2.7.13.3" evidence="2"/>
<dbReference type="PANTHER" id="PTHR43711">
    <property type="entry name" value="TWO-COMPONENT HISTIDINE KINASE"/>
    <property type="match status" value="1"/>
</dbReference>
<dbReference type="InterPro" id="IPR036097">
    <property type="entry name" value="HisK_dim/P_sf"/>
</dbReference>
<evidence type="ECO:0000259" key="9">
    <source>
        <dbReference type="PROSITE" id="PS50109"/>
    </source>
</evidence>
<dbReference type="SMART" id="SM00387">
    <property type="entry name" value="HATPase_c"/>
    <property type="match status" value="1"/>
</dbReference>
<feature type="domain" description="Histidine kinase" evidence="9">
    <location>
        <begin position="226"/>
        <end position="431"/>
    </location>
</feature>
<evidence type="ECO:0000256" key="1">
    <source>
        <dbReference type="ARBA" id="ARBA00000085"/>
    </source>
</evidence>
<dbReference type="EMBL" id="JBHTCO010000011">
    <property type="protein sequence ID" value="MFC7393328.1"/>
    <property type="molecule type" value="Genomic_DNA"/>
</dbReference>
<evidence type="ECO:0000256" key="8">
    <source>
        <dbReference type="ARBA" id="ARBA00023012"/>
    </source>
</evidence>
<dbReference type="Gene3D" id="3.30.565.10">
    <property type="entry name" value="Histidine kinase-like ATPase, C-terminal domain"/>
    <property type="match status" value="1"/>
</dbReference>
<dbReference type="Pfam" id="PF00512">
    <property type="entry name" value="HisKA"/>
    <property type="match status" value="1"/>
</dbReference>
<evidence type="ECO:0000256" key="6">
    <source>
        <dbReference type="ARBA" id="ARBA00022777"/>
    </source>
</evidence>
<evidence type="ECO:0000313" key="10">
    <source>
        <dbReference type="EMBL" id="MFC7393328.1"/>
    </source>
</evidence>
<dbReference type="InterPro" id="IPR036890">
    <property type="entry name" value="HATPase_C_sf"/>
</dbReference>
<keyword evidence="8" id="KW-0902">Two-component regulatory system</keyword>
<name>A0ABW2PVC3_9BACL</name>
<keyword evidence="4" id="KW-0808">Transferase</keyword>
<dbReference type="PROSITE" id="PS50109">
    <property type="entry name" value="HIS_KIN"/>
    <property type="match status" value="1"/>
</dbReference>
<keyword evidence="11" id="KW-1185">Reference proteome</keyword>
<evidence type="ECO:0000256" key="2">
    <source>
        <dbReference type="ARBA" id="ARBA00012438"/>
    </source>
</evidence>
<dbReference type="SUPFAM" id="SSF55874">
    <property type="entry name" value="ATPase domain of HSP90 chaperone/DNA topoisomerase II/histidine kinase"/>
    <property type="match status" value="1"/>
</dbReference>
<proteinExistence type="predicted"/>
<evidence type="ECO:0000256" key="3">
    <source>
        <dbReference type="ARBA" id="ARBA00022553"/>
    </source>
</evidence>